<proteinExistence type="predicted"/>
<evidence type="ECO:0000313" key="1">
    <source>
        <dbReference type="EMBL" id="SUB77337.1"/>
    </source>
</evidence>
<evidence type="ECO:0000313" key="2">
    <source>
        <dbReference type="Proteomes" id="UP000254263"/>
    </source>
</evidence>
<dbReference type="AlphaFoldDB" id="A0A379DH77"/>
<dbReference type="PANTHER" id="PTHR30298:SF0">
    <property type="entry name" value="PROTEIN YBFL-RELATED"/>
    <property type="match status" value="1"/>
</dbReference>
<dbReference type="EMBL" id="UGTI01000001">
    <property type="protein sequence ID" value="SUB77337.1"/>
    <property type="molecule type" value="Genomic_DNA"/>
</dbReference>
<sequence length="117" mass="13413">MYIDKKDSELNAIEISVDKPDLEGNLISIDAIATQTNLAKTITIRGGDYLLPVKDNQLQSKQELEDFFCPDFAMYIVNKQTELGYGRIETRRYQGILHPLQLEASTILSRWSLIFYP</sequence>
<accession>A0A379DH77</accession>
<gene>
    <name evidence="1" type="ORF">NCTC13100_00458</name>
</gene>
<dbReference type="Proteomes" id="UP000254263">
    <property type="component" value="Unassembled WGS sequence"/>
</dbReference>
<dbReference type="PANTHER" id="PTHR30298">
    <property type="entry name" value="H REPEAT-ASSOCIATED PREDICTED TRANSPOSASE"/>
    <property type="match status" value="1"/>
</dbReference>
<reference evidence="1 2" key="1">
    <citation type="submission" date="2018-06" db="EMBL/GenBank/DDBJ databases">
        <authorList>
            <consortium name="Pathogen Informatics"/>
            <person name="Doyle S."/>
        </authorList>
    </citation>
    <scope>NUCLEOTIDE SEQUENCE [LARGE SCALE GENOMIC DNA]</scope>
    <source>
        <strain evidence="1 2">NCTC13100</strain>
    </source>
</reference>
<dbReference type="InterPro" id="IPR051698">
    <property type="entry name" value="Transposase_11-like"/>
</dbReference>
<protein>
    <submittedName>
        <fullName evidence="1">Transposase</fullName>
    </submittedName>
</protein>
<organism evidence="1 2">
    <name type="scientific">Porphyromonas macacae</name>
    <dbReference type="NCBI Taxonomy" id="28115"/>
    <lineage>
        <taxon>Bacteria</taxon>
        <taxon>Pseudomonadati</taxon>
        <taxon>Bacteroidota</taxon>
        <taxon>Bacteroidia</taxon>
        <taxon>Bacteroidales</taxon>
        <taxon>Porphyromonadaceae</taxon>
        <taxon>Porphyromonas</taxon>
    </lineage>
</organism>
<name>A0A379DH77_9PORP</name>